<dbReference type="PROSITE" id="PS51384">
    <property type="entry name" value="FAD_FR"/>
    <property type="match status" value="1"/>
</dbReference>
<evidence type="ECO:0000313" key="8">
    <source>
        <dbReference type="EMBL" id="KID70191.1"/>
    </source>
</evidence>
<name>A0A0B4FWZ0_METAF</name>
<dbReference type="InterPro" id="IPR001709">
    <property type="entry name" value="Flavoprot_Pyr_Nucl_cyt_Rdtase"/>
</dbReference>
<evidence type="ECO:0000259" key="7">
    <source>
        <dbReference type="PROSITE" id="PS51384"/>
    </source>
</evidence>
<dbReference type="Gene3D" id="3.40.50.360">
    <property type="match status" value="1"/>
</dbReference>
<keyword evidence="9" id="KW-1185">Reference proteome</keyword>
<dbReference type="Proteomes" id="UP000031186">
    <property type="component" value="Unassembled WGS sequence"/>
</dbReference>
<dbReference type="AlphaFoldDB" id="A0A0B4FWZ0"/>
<keyword evidence="2" id="KW-0285">Flavoprotein</keyword>
<dbReference type="Gene3D" id="3.40.50.80">
    <property type="entry name" value="Nucleotide-binding domain of ferredoxin-NADP reductase (FNR) module"/>
    <property type="match status" value="1"/>
</dbReference>
<dbReference type="PRINTS" id="PR00369">
    <property type="entry name" value="FLAVODOXIN"/>
</dbReference>
<dbReference type="GO" id="GO:0010181">
    <property type="term" value="F:FMN binding"/>
    <property type="evidence" value="ECO:0007669"/>
    <property type="project" value="InterPro"/>
</dbReference>
<dbReference type="Pfam" id="PF00258">
    <property type="entry name" value="Flavodoxin_1"/>
    <property type="match status" value="1"/>
</dbReference>
<dbReference type="GO" id="GO:0050660">
    <property type="term" value="F:flavin adenine dinucleotide binding"/>
    <property type="evidence" value="ECO:0007669"/>
    <property type="project" value="TreeGrafter"/>
</dbReference>
<organism evidence="8 9">
    <name type="scientific">Metarhizium anisopliae (strain ARSEF 549)</name>
    <dbReference type="NCBI Taxonomy" id="3151832"/>
    <lineage>
        <taxon>Eukaryota</taxon>
        <taxon>Fungi</taxon>
        <taxon>Dikarya</taxon>
        <taxon>Ascomycota</taxon>
        <taxon>Pezizomycotina</taxon>
        <taxon>Sordariomycetes</taxon>
        <taxon>Hypocreomycetidae</taxon>
        <taxon>Hypocreales</taxon>
        <taxon>Clavicipitaceae</taxon>
        <taxon>Metarhizium</taxon>
    </lineage>
</organism>
<protein>
    <recommendedName>
        <fullName evidence="5">NADPH--hemoprotein reductase</fullName>
        <ecNumber evidence="5">1.6.2.4</ecNumber>
    </recommendedName>
</protein>
<dbReference type="Pfam" id="PF00667">
    <property type="entry name" value="FAD_binding_1"/>
    <property type="match status" value="1"/>
</dbReference>
<dbReference type="EC" id="1.6.2.4" evidence="5"/>
<gene>
    <name evidence="8" type="ORF">MAN_02705</name>
</gene>
<dbReference type="InterPro" id="IPR039261">
    <property type="entry name" value="FNR_nucleotide-bd"/>
</dbReference>
<evidence type="ECO:0000313" key="9">
    <source>
        <dbReference type="Proteomes" id="UP000031186"/>
    </source>
</evidence>
<comment type="caution">
    <text evidence="8">The sequence shown here is derived from an EMBL/GenBank/DDBJ whole genome shotgun (WGS) entry which is preliminary data.</text>
</comment>
<dbReference type="InterPro" id="IPR017927">
    <property type="entry name" value="FAD-bd_FR_type"/>
</dbReference>
<dbReference type="GO" id="GO:0003958">
    <property type="term" value="F:NADPH-hemoprotein reductase activity"/>
    <property type="evidence" value="ECO:0007669"/>
    <property type="project" value="UniProtKB-EC"/>
</dbReference>
<dbReference type="EMBL" id="AZNF01000002">
    <property type="protein sequence ID" value="KID70191.1"/>
    <property type="molecule type" value="Genomic_DNA"/>
</dbReference>
<evidence type="ECO:0000256" key="4">
    <source>
        <dbReference type="ARBA" id="ARBA00022857"/>
    </source>
</evidence>
<dbReference type="HOGENOM" id="CLU_783213_0_0_1"/>
<dbReference type="PANTHER" id="PTHR19384">
    <property type="entry name" value="NITRIC OXIDE SYNTHASE-RELATED"/>
    <property type="match status" value="1"/>
</dbReference>
<proteinExistence type="predicted"/>
<dbReference type="InterPro" id="IPR008254">
    <property type="entry name" value="Flavodoxin/NO_synth"/>
</dbReference>
<dbReference type="SUPFAM" id="SSF63380">
    <property type="entry name" value="Riboflavin synthase domain-like"/>
    <property type="match status" value="1"/>
</dbReference>
<evidence type="ECO:0000256" key="3">
    <source>
        <dbReference type="ARBA" id="ARBA00022643"/>
    </source>
</evidence>
<reference evidence="8 9" key="1">
    <citation type="journal article" date="2014" name="Proc. Natl. Acad. Sci. U.S.A.">
        <title>Trajectory and genomic determinants of fungal-pathogen speciation and host adaptation.</title>
        <authorList>
            <person name="Hu X."/>
            <person name="Xiao G."/>
            <person name="Zheng P."/>
            <person name="Shang Y."/>
            <person name="Su Y."/>
            <person name="Zhang X."/>
            <person name="Liu X."/>
            <person name="Zhan S."/>
            <person name="St Leger R.J."/>
            <person name="Wang C."/>
        </authorList>
    </citation>
    <scope>NUCLEOTIDE SEQUENCE [LARGE SCALE GENOMIC DNA]</scope>
    <source>
        <strain evidence="8 9">ARSEF 549</strain>
    </source>
</reference>
<dbReference type="PROSITE" id="PS50902">
    <property type="entry name" value="FLAVODOXIN_LIKE"/>
    <property type="match status" value="1"/>
</dbReference>
<accession>A0A0B4FWZ0</accession>
<evidence type="ECO:0000259" key="6">
    <source>
        <dbReference type="PROSITE" id="PS50902"/>
    </source>
</evidence>
<dbReference type="VEuPathDB" id="FungiDB:MAN_02705"/>
<dbReference type="PANTHER" id="PTHR19384:SF17">
    <property type="entry name" value="NADPH--CYTOCHROME P450 REDUCTASE"/>
    <property type="match status" value="1"/>
</dbReference>
<feature type="domain" description="FAD-binding FR-type" evidence="7">
    <location>
        <begin position="146"/>
        <end position="319"/>
    </location>
</feature>
<feature type="non-terminal residue" evidence="8">
    <location>
        <position position="1"/>
    </location>
</feature>
<dbReference type="InterPro" id="IPR029039">
    <property type="entry name" value="Flavoprotein-like_sf"/>
</dbReference>
<dbReference type="SUPFAM" id="SSF52218">
    <property type="entry name" value="Flavoproteins"/>
    <property type="match status" value="1"/>
</dbReference>
<dbReference type="InterPro" id="IPR003097">
    <property type="entry name" value="CysJ-like_FAD-binding"/>
</dbReference>
<comment type="cofactor">
    <cofactor evidence="1">
        <name>FMN</name>
        <dbReference type="ChEBI" id="CHEBI:58210"/>
    </cofactor>
</comment>
<keyword evidence="4" id="KW-0521">NADP</keyword>
<evidence type="ECO:0000256" key="5">
    <source>
        <dbReference type="ARBA" id="ARBA00023797"/>
    </source>
</evidence>
<dbReference type="Gene3D" id="2.40.30.10">
    <property type="entry name" value="Translation factors"/>
    <property type="match status" value="1"/>
</dbReference>
<evidence type="ECO:0000256" key="2">
    <source>
        <dbReference type="ARBA" id="ARBA00022630"/>
    </source>
</evidence>
<dbReference type="SUPFAM" id="SSF52343">
    <property type="entry name" value="Ferredoxin reductase-like, C-terminal NADP-linked domain"/>
    <property type="match status" value="1"/>
</dbReference>
<dbReference type="GO" id="GO:0005829">
    <property type="term" value="C:cytosol"/>
    <property type="evidence" value="ECO:0007669"/>
    <property type="project" value="TreeGrafter"/>
</dbReference>
<sequence>MSEDSLMERLDADCIIFYGSETGTAESYATRLAADGQGDSALKHDKTVAFVLATTGDGEPTESAANLFASVAGEAPALLRLGSSPLQSLQFMIFGLGDSTHDHYNAMARSINHALVRLGATRIGELGEGDDGEGTLEEDFLAWKEKAWAALEHVRVLRRTVPEHVYALDVVEQPCLSKDSSTVYAGELNEQQLKGSTSATSYHTGDHAAIWPMNPDPEVVRLLNALGLTDKQDTIIEMHPRYYSISSSSLEHPRRISVTAVVEARLVSGRLFHGLATNYLLALKQATHGYPTYRVAGPRNSLQGGKLPVHIRQSSFRLPADPLRPVIMVGPGTGVAPLSANAWPCVCGARRSVP</sequence>
<dbReference type="InterPro" id="IPR001094">
    <property type="entry name" value="Flavdoxin-like"/>
</dbReference>
<dbReference type="PRINTS" id="PR00371">
    <property type="entry name" value="FPNCR"/>
</dbReference>
<feature type="domain" description="Flavodoxin-like" evidence="6">
    <location>
        <begin position="1"/>
        <end position="148"/>
    </location>
</feature>
<dbReference type="OrthoDB" id="1856718at2759"/>
<dbReference type="InterPro" id="IPR017938">
    <property type="entry name" value="Riboflavin_synthase-like_b-brl"/>
</dbReference>
<evidence type="ECO:0000256" key="1">
    <source>
        <dbReference type="ARBA" id="ARBA00001917"/>
    </source>
</evidence>
<keyword evidence="3" id="KW-0288">FMN</keyword>